<keyword evidence="1" id="KW-0812">Transmembrane</keyword>
<feature type="domain" description="DUF305" evidence="2">
    <location>
        <begin position="94"/>
        <end position="144"/>
    </location>
</feature>
<organism evidence="3 4">
    <name type="scientific">Candidatus Roizmanbacteria bacterium GW2011_GWA2_36_23</name>
    <dbReference type="NCBI Taxonomy" id="1618480"/>
    <lineage>
        <taxon>Bacteria</taxon>
        <taxon>Candidatus Roizmaniibacteriota</taxon>
    </lineage>
</organism>
<dbReference type="InterPro" id="IPR005183">
    <property type="entry name" value="DUF305_CopM-like"/>
</dbReference>
<evidence type="ECO:0000259" key="2">
    <source>
        <dbReference type="Pfam" id="PF03713"/>
    </source>
</evidence>
<name>A0A0G0GQS0_9BACT</name>
<keyword evidence="1" id="KW-0472">Membrane</keyword>
<keyword evidence="1" id="KW-1133">Transmembrane helix</keyword>
<evidence type="ECO:0000256" key="1">
    <source>
        <dbReference type="SAM" id="Phobius"/>
    </source>
</evidence>
<dbReference type="Proteomes" id="UP000034344">
    <property type="component" value="Unassembled WGS sequence"/>
</dbReference>
<dbReference type="Pfam" id="PF03713">
    <property type="entry name" value="DUF305"/>
    <property type="match status" value="1"/>
</dbReference>
<dbReference type="Gene3D" id="1.20.1260.10">
    <property type="match status" value="1"/>
</dbReference>
<dbReference type="PATRIC" id="fig|1618480.3.peg.94"/>
<dbReference type="STRING" id="1618480.US11_C0001G0088"/>
<proteinExistence type="predicted"/>
<feature type="transmembrane region" description="Helical" evidence="1">
    <location>
        <begin position="9"/>
        <end position="28"/>
    </location>
</feature>
<sequence>MRIMTLKNLLIMAVVHFTAMYFLMFAMVEKTEDIFLNLNNLYMAGLMTAPMLMMEIIMAHSIYGNKLALLEILTASIVLFSLFFFFVRQQVAINDEEFLRSMIPHHSGALLMCKRSNIRDPEIKRLCNNIVKSQQSEIDLMKKIQDRLK</sequence>
<dbReference type="InterPro" id="IPR012347">
    <property type="entry name" value="Ferritin-like"/>
</dbReference>
<evidence type="ECO:0000313" key="4">
    <source>
        <dbReference type="Proteomes" id="UP000034344"/>
    </source>
</evidence>
<dbReference type="AlphaFoldDB" id="A0A0G0GQS0"/>
<evidence type="ECO:0000313" key="3">
    <source>
        <dbReference type="EMBL" id="KKQ02129.1"/>
    </source>
</evidence>
<feature type="transmembrane region" description="Helical" evidence="1">
    <location>
        <begin position="67"/>
        <end position="87"/>
    </location>
</feature>
<gene>
    <name evidence="3" type="ORF">US11_C0001G0088</name>
</gene>
<reference evidence="3 4" key="1">
    <citation type="journal article" date="2015" name="Nature">
        <title>rRNA introns, odd ribosomes, and small enigmatic genomes across a large radiation of phyla.</title>
        <authorList>
            <person name="Brown C.T."/>
            <person name="Hug L.A."/>
            <person name="Thomas B.C."/>
            <person name="Sharon I."/>
            <person name="Castelle C.J."/>
            <person name="Singh A."/>
            <person name="Wilkins M.J."/>
            <person name="Williams K.H."/>
            <person name="Banfield J.F."/>
        </authorList>
    </citation>
    <scope>NUCLEOTIDE SEQUENCE [LARGE SCALE GENOMIC DNA]</scope>
</reference>
<accession>A0A0G0GQS0</accession>
<protein>
    <recommendedName>
        <fullName evidence="2">DUF305 domain-containing protein</fullName>
    </recommendedName>
</protein>
<feature type="transmembrane region" description="Helical" evidence="1">
    <location>
        <begin position="40"/>
        <end position="60"/>
    </location>
</feature>
<dbReference type="EMBL" id="LBRS01000001">
    <property type="protein sequence ID" value="KKQ02129.1"/>
    <property type="molecule type" value="Genomic_DNA"/>
</dbReference>
<comment type="caution">
    <text evidence="3">The sequence shown here is derived from an EMBL/GenBank/DDBJ whole genome shotgun (WGS) entry which is preliminary data.</text>
</comment>